<proteinExistence type="predicted"/>
<sequence>MHLSTTNWRVEGRRKAAERATVGDAQALEQGTHSRLRQVAPRPIVATHHDESKSGSSSSSSNSALGTLASEVGDYRFEPLPDEMLGLEFAGSSTHDLMTLSRHTADVPRSLDINPLLQPISCVADAQRIWHYALTIILPTLGVKTREGEPLQVALYRSATLEPAVFYATLVGAATQLLTLTQSQADARVLLIAQNKTAEAVRGSLASGTITDGTLFAIMSLALKRNDVSTSMPVAKRYHGGFSSPVRNVGGLDWLGQLQYASTHASMWIQLLRDRLSQGISLPGLADYLQLSDLYRASVNLTRPEFDVYQYTHVSRDDDVIRQLGRWETDSFHVHDTLKEIVNDMRICCQLIKQTFHQNGDLNYFIRLRNEIQYRLLCIHSDSDQDKAELLAIMIFSYGVIFPISDPWPLSQLTKNLCFEILEETAFTDERRQFLLWASVIGGIAAWGGEFQDVYTLTFAKHAKSLGLESWDEAIGIFDKFLWLDTACYAGASLVWSKALMYMETTA</sequence>
<comment type="caution">
    <text evidence="2">The sequence shown here is derived from an EMBL/GenBank/DDBJ whole genome shotgun (WGS) entry which is preliminary data.</text>
</comment>
<dbReference type="AlphaFoldDB" id="A0A9P5HBL7"/>
<reference evidence="2" key="1">
    <citation type="submission" date="2020-03" db="EMBL/GenBank/DDBJ databases">
        <title>Draft Genome Sequence of Cylindrodendrum hubeiense.</title>
        <authorList>
            <person name="Buettner E."/>
            <person name="Kellner H."/>
        </authorList>
    </citation>
    <scope>NUCLEOTIDE SEQUENCE</scope>
    <source>
        <strain evidence="2">IHI 201604</strain>
    </source>
</reference>
<evidence type="ECO:0000256" key="1">
    <source>
        <dbReference type="SAM" id="MobiDB-lite"/>
    </source>
</evidence>
<feature type="compositionally biased region" description="Low complexity" evidence="1">
    <location>
        <begin position="54"/>
        <end position="63"/>
    </location>
</feature>
<keyword evidence="3" id="KW-1185">Reference proteome</keyword>
<feature type="region of interest" description="Disordered" evidence="1">
    <location>
        <begin position="46"/>
        <end position="65"/>
    </location>
</feature>
<dbReference type="OrthoDB" id="3469466at2759"/>
<accession>A0A9P5HBL7</accession>
<dbReference type="Proteomes" id="UP000722485">
    <property type="component" value="Unassembled WGS sequence"/>
</dbReference>
<evidence type="ECO:0000313" key="2">
    <source>
        <dbReference type="EMBL" id="KAF7546717.1"/>
    </source>
</evidence>
<dbReference type="PANTHER" id="PTHR37540:SF10">
    <property type="entry name" value="SIGMA-70 REGION 2 FAMILY PROTEIN"/>
    <property type="match status" value="1"/>
</dbReference>
<evidence type="ECO:0000313" key="3">
    <source>
        <dbReference type="Proteomes" id="UP000722485"/>
    </source>
</evidence>
<gene>
    <name evidence="2" type="ORF">G7Z17_g8237</name>
</gene>
<organism evidence="2 3">
    <name type="scientific">Cylindrodendrum hubeiense</name>
    <dbReference type="NCBI Taxonomy" id="595255"/>
    <lineage>
        <taxon>Eukaryota</taxon>
        <taxon>Fungi</taxon>
        <taxon>Dikarya</taxon>
        <taxon>Ascomycota</taxon>
        <taxon>Pezizomycotina</taxon>
        <taxon>Sordariomycetes</taxon>
        <taxon>Hypocreomycetidae</taxon>
        <taxon>Hypocreales</taxon>
        <taxon>Nectriaceae</taxon>
        <taxon>Cylindrodendrum</taxon>
    </lineage>
</organism>
<dbReference type="EMBL" id="JAANBB010000202">
    <property type="protein sequence ID" value="KAF7546717.1"/>
    <property type="molecule type" value="Genomic_DNA"/>
</dbReference>
<feature type="region of interest" description="Disordered" evidence="1">
    <location>
        <begin position="1"/>
        <end position="41"/>
    </location>
</feature>
<name>A0A9P5HBL7_9HYPO</name>
<dbReference type="PANTHER" id="PTHR37540">
    <property type="entry name" value="TRANSCRIPTION FACTOR (ACR-2), PUTATIVE-RELATED-RELATED"/>
    <property type="match status" value="1"/>
</dbReference>
<protein>
    <submittedName>
        <fullName evidence="2">Uncharacterized protein</fullName>
    </submittedName>
</protein>